<accession>A0A419I6T7</accession>
<name>A0A419I6T7_9PSEU</name>
<sequence>MGRRHHPPTVDERHRTGAAGRLIIMRIAVAAPRRGATWETTERLADASRAAPRGAFLPVEVTARDPARFASLTGHGVVVPGNAVYFGHWPAARTPGRTCGSESAGFPVWLFPSGRIRDRRPGENSLSAPEHRPVGRTIDRARRSFDQRTVRTARYRPEGDHRSRPTVRSWAREIARQLTATPAAPGGSS</sequence>
<reference evidence="1 2" key="1">
    <citation type="submission" date="2018-09" db="EMBL/GenBank/DDBJ databases">
        <title>YIM PH 21725 draft genome.</title>
        <authorList>
            <person name="Miao C."/>
        </authorList>
    </citation>
    <scope>NUCLEOTIDE SEQUENCE [LARGE SCALE GENOMIC DNA]</scope>
    <source>
        <strain evidence="2">YIM PH21725</strain>
    </source>
</reference>
<proteinExistence type="predicted"/>
<protein>
    <submittedName>
        <fullName evidence="1">Uncharacterized protein</fullName>
    </submittedName>
</protein>
<keyword evidence="2" id="KW-1185">Reference proteome</keyword>
<gene>
    <name evidence="1" type="ORF">D5S19_09985</name>
</gene>
<dbReference type="AlphaFoldDB" id="A0A419I6T7"/>
<evidence type="ECO:0000313" key="1">
    <source>
        <dbReference type="EMBL" id="RJQ87251.1"/>
    </source>
</evidence>
<comment type="caution">
    <text evidence="1">The sequence shown here is derived from an EMBL/GenBank/DDBJ whole genome shotgun (WGS) entry which is preliminary data.</text>
</comment>
<organism evidence="1 2">
    <name type="scientific">Amycolatopsis panacis</name>
    <dbReference type="NCBI Taxonomy" id="2340917"/>
    <lineage>
        <taxon>Bacteria</taxon>
        <taxon>Bacillati</taxon>
        <taxon>Actinomycetota</taxon>
        <taxon>Actinomycetes</taxon>
        <taxon>Pseudonocardiales</taxon>
        <taxon>Pseudonocardiaceae</taxon>
        <taxon>Amycolatopsis</taxon>
    </lineage>
</organism>
<dbReference type="Proteomes" id="UP000285112">
    <property type="component" value="Unassembled WGS sequence"/>
</dbReference>
<evidence type="ECO:0000313" key="2">
    <source>
        <dbReference type="Proteomes" id="UP000285112"/>
    </source>
</evidence>
<dbReference type="EMBL" id="QZFV01000069">
    <property type="protein sequence ID" value="RJQ87251.1"/>
    <property type="molecule type" value="Genomic_DNA"/>
</dbReference>